<keyword evidence="4" id="KW-1185">Reference proteome</keyword>
<gene>
    <name evidence="3" type="ORF">CPB84DRAFT_1949255</name>
</gene>
<evidence type="ECO:0000259" key="2">
    <source>
        <dbReference type="Pfam" id="PF24883"/>
    </source>
</evidence>
<comment type="caution">
    <text evidence="3">The sequence shown here is derived from an EMBL/GenBank/DDBJ whole genome shotgun (WGS) entry which is preliminary data.</text>
</comment>
<evidence type="ECO:0000313" key="3">
    <source>
        <dbReference type="EMBL" id="KAF8886875.1"/>
    </source>
</evidence>
<dbReference type="InterPro" id="IPR056884">
    <property type="entry name" value="NPHP3-like_N"/>
</dbReference>
<dbReference type="OrthoDB" id="3040368at2759"/>
<evidence type="ECO:0000313" key="4">
    <source>
        <dbReference type="Proteomes" id="UP000724874"/>
    </source>
</evidence>
<dbReference type="EMBL" id="JADNYJ010000093">
    <property type="protein sequence ID" value="KAF8886875.1"/>
    <property type="molecule type" value="Genomic_DNA"/>
</dbReference>
<dbReference type="Pfam" id="PF24883">
    <property type="entry name" value="NPHP3_N"/>
    <property type="match status" value="1"/>
</dbReference>
<dbReference type="AlphaFoldDB" id="A0A9P5NIG9"/>
<sequence length="222" mass="24123">MSFFEGSKDITIRGGTFIAQRLESSQRAFDFLASKALPSAFHMADADVFHSTCLPNTRVKILEQLKSWANRKTMSNAFIMWLNGAAGGGKTAIARTIAQWCQAEGILLGEFFFSRADGARDRIGSLAATLAYRMATLTLLPAKDAITEAVAHDPHIFSASLAEQITRLVLEPFNREAPSGIVPHVIILDGSMSVCRMLNRTCSGSAYEDITSAQSRTTNSSL</sequence>
<name>A0A9P5NIG9_GYMJU</name>
<evidence type="ECO:0000256" key="1">
    <source>
        <dbReference type="ARBA" id="ARBA00022737"/>
    </source>
</evidence>
<keyword evidence="1" id="KW-0677">Repeat</keyword>
<organism evidence="3 4">
    <name type="scientific">Gymnopilus junonius</name>
    <name type="common">Spectacular rustgill mushroom</name>
    <name type="synonym">Gymnopilus spectabilis subsp. junonius</name>
    <dbReference type="NCBI Taxonomy" id="109634"/>
    <lineage>
        <taxon>Eukaryota</taxon>
        <taxon>Fungi</taxon>
        <taxon>Dikarya</taxon>
        <taxon>Basidiomycota</taxon>
        <taxon>Agaricomycotina</taxon>
        <taxon>Agaricomycetes</taxon>
        <taxon>Agaricomycetidae</taxon>
        <taxon>Agaricales</taxon>
        <taxon>Agaricineae</taxon>
        <taxon>Hymenogastraceae</taxon>
        <taxon>Gymnopilus</taxon>
    </lineage>
</organism>
<protein>
    <recommendedName>
        <fullName evidence="2">Nephrocystin 3-like N-terminal domain-containing protein</fullName>
    </recommendedName>
</protein>
<feature type="domain" description="Nephrocystin 3-like N-terminal" evidence="2">
    <location>
        <begin position="63"/>
        <end position="190"/>
    </location>
</feature>
<proteinExistence type="predicted"/>
<reference evidence="3" key="1">
    <citation type="submission" date="2020-11" db="EMBL/GenBank/DDBJ databases">
        <authorList>
            <consortium name="DOE Joint Genome Institute"/>
            <person name="Ahrendt S."/>
            <person name="Riley R."/>
            <person name="Andreopoulos W."/>
            <person name="LaButti K."/>
            <person name="Pangilinan J."/>
            <person name="Ruiz-duenas F.J."/>
            <person name="Barrasa J.M."/>
            <person name="Sanchez-Garcia M."/>
            <person name="Camarero S."/>
            <person name="Miyauchi S."/>
            <person name="Serrano A."/>
            <person name="Linde D."/>
            <person name="Babiker R."/>
            <person name="Drula E."/>
            <person name="Ayuso-Fernandez I."/>
            <person name="Pacheco R."/>
            <person name="Padilla G."/>
            <person name="Ferreira P."/>
            <person name="Barriuso J."/>
            <person name="Kellner H."/>
            <person name="Castanera R."/>
            <person name="Alfaro M."/>
            <person name="Ramirez L."/>
            <person name="Pisabarro A.G."/>
            <person name="Kuo A."/>
            <person name="Tritt A."/>
            <person name="Lipzen A."/>
            <person name="He G."/>
            <person name="Yan M."/>
            <person name="Ng V."/>
            <person name="Cullen D."/>
            <person name="Martin F."/>
            <person name="Rosso M.-N."/>
            <person name="Henrissat B."/>
            <person name="Hibbett D."/>
            <person name="Martinez A.T."/>
            <person name="Grigoriev I.V."/>
        </authorList>
    </citation>
    <scope>NUCLEOTIDE SEQUENCE</scope>
    <source>
        <strain evidence="3">AH 44721</strain>
    </source>
</reference>
<dbReference type="Proteomes" id="UP000724874">
    <property type="component" value="Unassembled WGS sequence"/>
</dbReference>
<accession>A0A9P5NIG9</accession>